<dbReference type="Proteomes" id="UP000623129">
    <property type="component" value="Unassembled WGS sequence"/>
</dbReference>
<reference evidence="2" key="1">
    <citation type="submission" date="2020-01" db="EMBL/GenBank/DDBJ databases">
        <title>Genome sequence of Kobresia littledalei, the first chromosome-level genome in the family Cyperaceae.</title>
        <authorList>
            <person name="Qu G."/>
        </authorList>
    </citation>
    <scope>NUCLEOTIDE SEQUENCE</scope>
    <source>
        <strain evidence="2">C.B.Clarke</strain>
        <tissue evidence="2">Leaf</tissue>
    </source>
</reference>
<dbReference type="EMBL" id="SWLB01000007">
    <property type="protein sequence ID" value="KAF3336779.1"/>
    <property type="molecule type" value="Genomic_DNA"/>
</dbReference>
<accession>A0A833VXP3</accession>
<name>A0A833VXP3_9POAL</name>
<dbReference type="AlphaFoldDB" id="A0A833VXP3"/>
<keyword evidence="3" id="KW-1185">Reference proteome</keyword>
<evidence type="ECO:0000313" key="3">
    <source>
        <dbReference type="Proteomes" id="UP000623129"/>
    </source>
</evidence>
<feature type="compositionally biased region" description="Basic and acidic residues" evidence="1">
    <location>
        <begin position="55"/>
        <end position="77"/>
    </location>
</feature>
<evidence type="ECO:0000256" key="1">
    <source>
        <dbReference type="SAM" id="MobiDB-lite"/>
    </source>
</evidence>
<evidence type="ECO:0000313" key="2">
    <source>
        <dbReference type="EMBL" id="KAF3336779.1"/>
    </source>
</evidence>
<comment type="caution">
    <text evidence="2">The sequence shown here is derived from an EMBL/GenBank/DDBJ whole genome shotgun (WGS) entry which is preliminary data.</text>
</comment>
<gene>
    <name evidence="2" type="ORF">FCM35_KLT19365</name>
</gene>
<proteinExistence type="predicted"/>
<organism evidence="2 3">
    <name type="scientific">Carex littledalei</name>
    <dbReference type="NCBI Taxonomy" id="544730"/>
    <lineage>
        <taxon>Eukaryota</taxon>
        <taxon>Viridiplantae</taxon>
        <taxon>Streptophyta</taxon>
        <taxon>Embryophyta</taxon>
        <taxon>Tracheophyta</taxon>
        <taxon>Spermatophyta</taxon>
        <taxon>Magnoliopsida</taxon>
        <taxon>Liliopsida</taxon>
        <taxon>Poales</taxon>
        <taxon>Cyperaceae</taxon>
        <taxon>Cyperoideae</taxon>
        <taxon>Cariceae</taxon>
        <taxon>Carex</taxon>
        <taxon>Carex subgen. Euthyceras</taxon>
    </lineage>
</organism>
<sequence>MTGASLLMITREESGKKEIWYLISMKGFDEKRDKKGVRLTGKLAGRKYKQGSTDPKGKGKMEFSENQKRSTDAKANGKLELSEKRTCARNNTLKMSNTNCYLKPQSRNCTWVNGRMMNLPFCKWGTNWYDVEGDWTCWAFSKFYTACRFDDMGSIKTIAYSFPVSIYV</sequence>
<protein>
    <submittedName>
        <fullName evidence="2">Uncharacterized protein</fullName>
    </submittedName>
</protein>
<feature type="region of interest" description="Disordered" evidence="1">
    <location>
        <begin position="44"/>
        <end position="77"/>
    </location>
</feature>